<gene>
    <name evidence="3" type="primary">recF</name>
    <name evidence="3" type="ordered locus">LHK_01798</name>
</gene>
<feature type="coiled-coil region" evidence="1">
    <location>
        <begin position="215"/>
        <end position="259"/>
    </location>
</feature>
<dbReference type="AlphaFoldDB" id="C1D8J2"/>
<dbReference type="InterPro" id="IPR038729">
    <property type="entry name" value="Rad50/SbcC_AAA"/>
</dbReference>
<sequence length="610" mass="65018">MKLTRIEVQNFQGLRSARLALTTPVTLIAGRNGAGKSSLLEAVRMAMSGDPVRVARKKDCVQLVTDGHKAGMVRVEFADGRFATVALPDGKVNRHGQIVEDPDKARAALPYVLDAPLFSQAGQDARRELLFALTGCSASADEVQQRLISRGADPARVQAVLPLLRSDFDTAEKAARTRATEAKGAWRAVTGETYGEKKAELWAPSSVPQVEETGLLAIEQELDVVDGEIAAAQQRLGAMQAERKARQDAIGQRATLEERAGRLERIRVKLAADEAELADWAARVAGATAGAGTHRNGTVHDLARALNGLIDEAQPLGIDRPAYQEALNAMDAYEREYGPPGSAAGDAGDAAAARLPEYRQSHDLMARAVANDRRDLAAAEAAAAQLAALGEGAGQEITSEDLDCQQARVTELTDRRRQLADELASLRNSQRTAAEAGRKTTDAARHHADVQGWLLIADALAPGGIQAELLSRALEPVNRLLKSRSDIAGWPVVQVGAGMEITAGGRARALLSESERWRADVLLAIVIAELSGLRILLVDRFDVLDLGGRSELITLLDELTYDGGIAALETVIVSGTLKQAPASLPDTMQAVWMDGGTAKTIAGEQERIAA</sequence>
<dbReference type="PANTHER" id="PTHR32114">
    <property type="entry name" value="ABC TRANSPORTER ABCH.3"/>
    <property type="match status" value="1"/>
</dbReference>
<evidence type="ECO:0000313" key="3">
    <source>
        <dbReference type="EMBL" id="ACO74782.1"/>
    </source>
</evidence>
<dbReference type="KEGG" id="lhk:LHK_01798"/>
<feature type="coiled-coil region" evidence="1">
    <location>
        <begin position="402"/>
        <end position="429"/>
    </location>
</feature>
<dbReference type="GO" id="GO:0006302">
    <property type="term" value="P:double-strand break repair"/>
    <property type="evidence" value="ECO:0007669"/>
    <property type="project" value="InterPro"/>
</dbReference>
<dbReference type="SUPFAM" id="SSF52540">
    <property type="entry name" value="P-loop containing nucleoside triphosphate hydrolases"/>
    <property type="match status" value="1"/>
</dbReference>
<evidence type="ECO:0000259" key="2">
    <source>
        <dbReference type="Pfam" id="PF13476"/>
    </source>
</evidence>
<dbReference type="Proteomes" id="UP000002010">
    <property type="component" value="Chromosome"/>
</dbReference>
<evidence type="ECO:0000256" key="1">
    <source>
        <dbReference type="SAM" id="Coils"/>
    </source>
</evidence>
<dbReference type="Gene3D" id="3.40.50.300">
    <property type="entry name" value="P-loop containing nucleotide triphosphate hydrolases"/>
    <property type="match status" value="1"/>
</dbReference>
<dbReference type="GO" id="GO:0016887">
    <property type="term" value="F:ATP hydrolysis activity"/>
    <property type="evidence" value="ECO:0007669"/>
    <property type="project" value="InterPro"/>
</dbReference>
<name>C1D8J2_LARHH</name>
<accession>C1D8J2</accession>
<dbReference type="Pfam" id="PF13476">
    <property type="entry name" value="AAA_23"/>
    <property type="match status" value="1"/>
</dbReference>
<dbReference type="PANTHER" id="PTHR32114:SF2">
    <property type="entry name" value="ABC TRANSPORTER ABCH.3"/>
    <property type="match status" value="1"/>
</dbReference>
<dbReference type="EMBL" id="CP001154">
    <property type="protein sequence ID" value="ACO74782.1"/>
    <property type="molecule type" value="Genomic_DNA"/>
</dbReference>
<dbReference type="eggNOG" id="COG0419">
    <property type="taxonomic scope" value="Bacteria"/>
</dbReference>
<dbReference type="InterPro" id="IPR027417">
    <property type="entry name" value="P-loop_NTPase"/>
</dbReference>
<dbReference type="STRING" id="557598.LHK_01798"/>
<dbReference type="RefSeq" id="WP_012697268.1">
    <property type="nucleotide sequence ID" value="NC_012559.1"/>
</dbReference>
<keyword evidence="4" id="KW-1185">Reference proteome</keyword>
<reference evidence="3 4" key="1">
    <citation type="journal article" date="2009" name="PLoS Genet.">
        <title>The complete genome and proteome of Laribacter hongkongensis reveal potential mechanisms for adaptations to different temperatures and habitats.</title>
        <authorList>
            <person name="Woo P.C."/>
            <person name="Lau S.K."/>
            <person name="Tse H."/>
            <person name="Teng J.L."/>
            <person name="Curreem S.O."/>
            <person name="Tsang A.K."/>
            <person name="Fan R.Y."/>
            <person name="Wong G.K."/>
            <person name="Huang Y."/>
            <person name="Loman N.J."/>
            <person name="Snyder L.A."/>
            <person name="Cai J.J."/>
            <person name="Huang J.D."/>
            <person name="Mak W."/>
            <person name="Pallen M.J."/>
            <person name="Lok S."/>
            <person name="Yuen K.Y."/>
        </authorList>
    </citation>
    <scope>NUCLEOTIDE SEQUENCE [LARGE SCALE GENOMIC DNA]</scope>
    <source>
        <strain evidence="3 4">HLHK9</strain>
    </source>
</reference>
<protein>
    <submittedName>
        <fullName evidence="3">RecF</fullName>
    </submittedName>
</protein>
<dbReference type="HOGENOM" id="CLU_469177_0_0_4"/>
<proteinExistence type="predicted"/>
<evidence type="ECO:0000313" key="4">
    <source>
        <dbReference type="Proteomes" id="UP000002010"/>
    </source>
</evidence>
<keyword evidence="1" id="KW-0175">Coiled coil</keyword>
<feature type="domain" description="Rad50/SbcC-type AAA" evidence="2">
    <location>
        <begin position="5"/>
        <end position="77"/>
    </location>
</feature>
<organism evidence="3 4">
    <name type="scientific">Laribacter hongkongensis (strain HLHK9)</name>
    <dbReference type="NCBI Taxonomy" id="557598"/>
    <lineage>
        <taxon>Bacteria</taxon>
        <taxon>Pseudomonadati</taxon>
        <taxon>Pseudomonadota</taxon>
        <taxon>Betaproteobacteria</taxon>
        <taxon>Neisseriales</taxon>
        <taxon>Aquaspirillaceae</taxon>
        <taxon>Laribacter</taxon>
    </lineage>
</organism>